<dbReference type="Proteomes" id="UP000823854">
    <property type="component" value="Unassembled WGS sequence"/>
</dbReference>
<dbReference type="AlphaFoldDB" id="A0A9D2PZN7"/>
<organism evidence="1 2">
    <name type="scientific">Candidatus Brachybacterium intestinipullorum</name>
    <dbReference type="NCBI Taxonomy" id="2838512"/>
    <lineage>
        <taxon>Bacteria</taxon>
        <taxon>Bacillati</taxon>
        <taxon>Actinomycetota</taxon>
        <taxon>Actinomycetes</taxon>
        <taxon>Micrococcales</taxon>
        <taxon>Dermabacteraceae</taxon>
        <taxon>Brachybacterium</taxon>
    </lineage>
</organism>
<reference evidence="1" key="1">
    <citation type="journal article" date="2021" name="PeerJ">
        <title>Extensive microbial diversity within the chicken gut microbiome revealed by metagenomics and culture.</title>
        <authorList>
            <person name="Gilroy R."/>
            <person name="Ravi A."/>
            <person name="Getino M."/>
            <person name="Pursley I."/>
            <person name="Horton D.L."/>
            <person name="Alikhan N.F."/>
            <person name="Baker D."/>
            <person name="Gharbi K."/>
            <person name="Hall N."/>
            <person name="Watson M."/>
            <person name="Adriaenssens E.M."/>
            <person name="Foster-Nyarko E."/>
            <person name="Jarju S."/>
            <person name="Secka A."/>
            <person name="Antonio M."/>
            <person name="Oren A."/>
            <person name="Chaudhuri R.R."/>
            <person name="La Ragione R."/>
            <person name="Hildebrand F."/>
            <person name="Pallen M.J."/>
        </authorList>
    </citation>
    <scope>NUCLEOTIDE SEQUENCE</scope>
    <source>
        <strain evidence="1">CHK130-7132</strain>
    </source>
</reference>
<name>A0A9D2PZN7_9MICO</name>
<dbReference type="EMBL" id="DWWC01000019">
    <property type="protein sequence ID" value="HJC68205.1"/>
    <property type="molecule type" value="Genomic_DNA"/>
</dbReference>
<dbReference type="PROSITE" id="PS51257">
    <property type="entry name" value="PROKAR_LIPOPROTEIN"/>
    <property type="match status" value="1"/>
</dbReference>
<evidence type="ECO:0000313" key="1">
    <source>
        <dbReference type="EMBL" id="HJC68205.1"/>
    </source>
</evidence>
<accession>A0A9D2PZN7</accession>
<comment type="caution">
    <text evidence="1">The sequence shown here is derived from an EMBL/GenBank/DDBJ whole genome shotgun (WGS) entry which is preliminary data.</text>
</comment>
<gene>
    <name evidence="1" type="ORF">H9932_00810</name>
</gene>
<reference evidence="1" key="2">
    <citation type="submission" date="2021-04" db="EMBL/GenBank/DDBJ databases">
        <authorList>
            <person name="Gilroy R."/>
        </authorList>
    </citation>
    <scope>NUCLEOTIDE SEQUENCE</scope>
    <source>
        <strain evidence="1">CHK130-7132</strain>
    </source>
</reference>
<evidence type="ECO:0000313" key="2">
    <source>
        <dbReference type="Proteomes" id="UP000823854"/>
    </source>
</evidence>
<sequence>MTTRPPAHARTVRGVGTALALSLLVVACGTPQELDAQDAEAHYDEVVADVQEALEPLGHQLVHAPATRSLELVDGVCAYTPGSYEAETLGADLAEEENWDAVLDVLDPVLVEHGFESVDAPERQGAVLMAVVEDEHGAELSLGGTGVVRIAGAHVSAEACEGR</sequence>
<protein>
    <submittedName>
        <fullName evidence="1">Uncharacterized protein</fullName>
    </submittedName>
</protein>
<proteinExistence type="predicted"/>